<evidence type="ECO:0000259" key="1">
    <source>
        <dbReference type="Pfam" id="PF12728"/>
    </source>
</evidence>
<reference evidence="2" key="1">
    <citation type="submission" date="2015-10" db="EMBL/GenBank/DDBJ databases">
        <authorList>
            <person name="Gilbert D.G."/>
        </authorList>
    </citation>
    <scope>NUCLEOTIDE SEQUENCE</scope>
    <source>
        <strain evidence="2">3c6</strain>
    </source>
</reference>
<feature type="domain" description="Helix-turn-helix" evidence="1">
    <location>
        <begin position="4"/>
        <end position="53"/>
    </location>
</feature>
<accession>A0A0U5JPJ5</accession>
<dbReference type="AlphaFoldDB" id="A0A0U5JPJ5"/>
<dbReference type="RefSeq" id="WP_323058286.1">
    <property type="nucleotide sequence ID" value="NZ_JAYFHM010000016.1"/>
</dbReference>
<sequence length="67" mass="7589">MPEFMSLEQATKYLGFKSQKSLKNYIREGLPVIMIGRSKRISKKAIDEFMNAHTVVAAQNKQGGDKE</sequence>
<protein>
    <recommendedName>
        <fullName evidence="1">Helix-turn-helix domain-containing protein</fullName>
    </recommendedName>
</protein>
<name>A0A0U5JPJ5_LIMRT</name>
<dbReference type="EMBL" id="LN887345">
    <property type="protein sequence ID" value="CUR38440.1"/>
    <property type="molecule type" value="Genomic_DNA"/>
</dbReference>
<dbReference type="Pfam" id="PF12728">
    <property type="entry name" value="HTH_17"/>
    <property type="match status" value="1"/>
</dbReference>
<gene>
    <name evidence="2" type="ORF">LRLP16767_LR3C6_00397</name>
</gene>
<proteinExistence type="predicted"/>
<dbReference type="InterPro" id="IPR041657">
    <property type="entry name" value="HTH_17"/>
</dbReference>
<evidence type="ECO:0000313" key="2">
    <source>
        <dbReference type="EMBL" id="CUR38440.1"/>
    </source>
</evidence>
<organism evidence="2">
    <name type="scientific">Limosilactobacillus reuteri</name>
    <name type="common">Lactobacillus reuteri</name>
    <dbReference type="NCBI Taxonomy" id="1598"/>
    <lineage>
        <taxon>Bacteria</taxon>
        <taxon>Bacillati</taxon>
        <taxon>Bacillota</taxon>
        <taxon>Bacilli</taxon>
        <taxon>Lactobacillales</taxon>
        <taxon>Lactobacillaceae</taxon>
        <taxon>Limosilactobacillus</taxon>
    </lineage>
</organism>